<dbReference type="GO" id="GO:0005829">
    <property type="term" value="C:cytosol"/>
    <property type="evidence" value="ECO:0007669"/>
    <property type="project" value="TreeGrafter"/>
</dbReference>
<organism evidence="3 4">
    <name type="scientific">Micromonospora chaiyaphumensis</name>
    <dbReference type="NCBI Taxonomy" id="307119"/>
    <lineage>
        <taxon>Bacteria</taxon>
        <taxon>Bacillati</taxon>
        <taxon>Actinomycetota</taxon>
        <taxon>Actinomycetes</taxon>
        <taxon>Micromonosporales</taxon>
        <taxon>Micromonosporaceae</taxon>
        <taxon>Micromonospora</taxon>
    </lineage>
</organism>
<dbReference type="PANTHER" id="PTHR35176">
    <property type="entry name" value="HEME OXYGENASE HI_0854-RELATED"/>
    <property type="match status" value="1"/>
</dbReference>
<dbReference type="InterPro" id="IPR011576">
    <property type="entry name" value="Pyridox_Oxase_N"/>
</dbReference>
<dbReference type="InterPro" id="IPR019920">
    <property type="entry name" value="F420-binding_dom_put"/>
</dbReference>
<dbReference type="EMBL" id="FMCS01000001">
    <property type="protein sequence ID" value="SCE63953.1"/>
    <property type="molecule type" value="Genomic_DNA"/>
</dbReference>
<evidence type="ECO:0000259" key="2">
    <source>
        <dbReference type="Pfam" id="PF01243"/>
    </source>
</evidence>
<dbReference type="SUPFAM" id="SSF50475">
    <property type="entry name" value="FMN-binding split barrel"/>
    <property type="match status" value="1"/>
</dbReference>
<evidence type="ECO:0000313" key="3">
    <source>
        <dbReference type="EMBL" id="SCE63953.1"/>
    </source>
</evidence>
<evidence type="ECO:0000313" key="4">
    <source>
        <dbReference type="Proteomes" id="UP000199629"/>
    </source>
</evidence>
<name>A0A1C4TWY2_9ACTN</name>
<dbReference type="Gene3D" id="2.30.110.10">
    <property type="entry name" value="Electron Transport, Fmn-binding Protein, Chain A"/>
    <property type="match status" value="1"/>
</dbReference>
<accession>A0A1C4TWY2</accession>
<feature type="domain" description="Pyridoxamine 5'-phosphate oxidase N-terminal" evidence="2">
    <location>
        <begin position="8"/>
        <end position="119"/>
    </location>
</feature>
<keyword evidence="1" id="KW-0560">Oxidoreductase</keyword>
<dbReference type="Proteomes" id="UP000199629">
    <property type="component" value="Unassembled WGS sequence"/>
</dbReference>
<keyword evidence="4" id="KW-1185">Reference proteome</keyword>
<evidence type="ECO:0000256" key="1">
    <source>
        <dbReference type="ARBA" id="ARBA00023002"/>
    </source>
</evidence>
<dbReference type="PANTHER" id="PTHR35176:SF6">
    <property type="entry name" value="HEME OXYGENASE HI_0854-RELATED"/>
    <property type="match status" value="1"/>
</dbReference>
<dbReference type="GO" id="GO:0016627">
    <property type="term" value="F:oxidoreductase activity, acting on the CH-CH group of donors"/>
    <property type="evidence" value="ECO:0007669"/>
    <property type="project" value="TreeGrafter"/>
</dbReference>
<gene>
    <name evidence="3" type="ORF">GA0070214_10173</name>
</gene>
<dbReference type="InterPro" id="IPR052019">
    <property type="entry name" value="F420H2_bilvrd_red/Heme_oxyg"/>
</dbReference>
<dbReference type="GO" id="GO:0070967">
    <property type="term" value="F:coenzyme F420 binding"/>
    <property type="evidence" value="ECO:0007669"/>
    <property type="project" value="TreeGrafter"/>
</dbReference>
<dbReference type="AlphaFoldDB" id="A0A1C4TWY2"/>
<dbReference type="InterPro" id="IPR012349">
    <property type="entry name" value="Split_barrel_FMN-bd"/>
</dbReference>
<dbReference type="NCBIfam" id="TIGR03618">
    <property type="entry name" value="Rv1155_F420"/>
    <property type="match status" value="1"/>
</dbReference>
<dbReference type="Pfam" id="PF01243">
    <property type="entry name" value="PNPOx_N"/>
    <property type="match status" value="1"/>
</dbReference>
<sequence>MSTVTGGLDPEVRRVLDGAPIAHLATVRPDGSPHTTPVYIGTHGDRVVFFTGPATRKARNLRHDQRMALSVAPADNPFTPVVVRGRVVEWVEGDAAWQIIDRLVAKYTDQPYPRGQERVVAVIEADHQTVDVG</sequence>
<protein>
    <submittedName>
        <fullName evidence="3">PPOX class probable F420-dependent enzyme</fullName>
    </submittedName>
</protein>
<proteinExistence type="predicted"/>
<reference evidence="4" key="1">
    <citation type="submission" date="2016-06" db="EMBL/GenBank/DDBJ databases">
        <authorList>
            <person name="Varghese N."/>
            <person name="Submissions Spin"/>
        </authorList>
    </citation>
    <scope>NUCLEOTIDE SEQUENCE [LARGE SCALE GENOMIC DNA]</scope>
    <source>
        <strain evidence="4">DSM 45246</strain>
    </source>
</reference>